<protein>
    <submittedName>
        <fullName evidence="2">Ac56-like protein</fullName>
    </submittedName>
</protein>
<name>A0A0K0DRG4_ANGCA</name>
<sequence>MSFINQTLNLALTRSISEQAVGSCKKCNVVDRMRVFTVNNTYQTFDERTLLAYVNCQLHVTTNGLHRIRPFFYRMYDNISYSGIDSSDLDGTI</sequence>
<reference evidence="1" key="1">
    <citation type="submission" date="2012-09" db="EMBL/GenBank/DDBJ databases">
        <authorList>
            <person name="Martin A.A."/>
        </authorList>
    </citation>
    <scope>NUCLEOTIDE SEQUENCE</scope>
</reference>
<dbReference type="STRING" id="6313.A0A0K0DRG4"/>
<evidence type="ECO:0000313" key="2">
    <source>
        <dbReference type="WBParaSite" id="ACAC_0001435301-mRNA-1"/>
    </source>
</evidence>
<organism evidence="1 2">
    <name type="scientific">Angiostrongylus cantonensis</name>
    <name type="common">Rat lungworm</name>
    <dbReference type="NCBI Taxonomy" id="6313"/>
    <lineage>
        <taxon>Eukaryota</taxon>
        <taxon>Metazoa</taxon>
        <taxon>Ecdysozoa</taxon>
        <taxon>Nematoda</taxon>
        <taxon>Chromadorea</taxon>
        <taxon>Rhabditida</taxon>
        <taxon>Rhabditina</taxon>
        <taxon>Rhabditomorpha</taxon>
        <taxon>Strongyloidea</taxon>
        <taxon>Metastrongylidae</taxon>
        <taxon>Angiostrongylus</taxon>
    </lineage>
</organism>
<dbReference type="WBParaSite" id="ACAC_0001435301-mRNA-1">
    <property type="protein sequence ID" value="ACAC_0001435301-mRNA-1"/>
    <property type="gene ID" value="ACAC_0001435301"/>
</dbReference>
<proteinExistence type="predicted"/>
<evidence type="ECO:0000313" key="1">
    <source>
        <dbReference type="Proteomes" id="UP000035642"/>
    </source>
</evidence>
<reference evidence="2" key="2">
    <citation type="submission" date="2017-02" db="UniProtKB">
        <authorList>
            <consortium name="WormBaseParasite"/>
        </authorList>
    </citation>
    <scope>IDENTIFICATION</scope>
</reference>
<dbReference type="AlphaFoldDB" id="A0A0K0DRG4"/>
<keyword evidence="1" id="KW-1185">Reference proteome</keyword>
<dbReference type="Proteomes" id="UP000035642">
    <property type="component" value="Unassembled WGS sequence"/>
</dbReference>
<accession>A0A0K0DRG4</accession>